<evidence type="ECO:0000256" key="1">
    <source>
        <dbReference type="SAM" id="MobiDB-lite"/>
    </source>
</evidence>
<keyword evidence="3" id="KW-1185">Reference proteome</keyword>
<dbReference type="Proteomes" id="UP000263326">
    <property type="component" value="Segment"/>
</dbReference>
<name>A0A384ZWY6_9CAUD</name>
<sequence length="214" mass="24488">MFDKNEIDKLVLEMDLGNVLRPTDELVSEVLSHGKTRVLSNSGENLDPFTKQFFAFCWTQVGRFGFNNLNAVEIGFLTHIQPFYIACAISRYGMDWATKFLHMKRITAIHRSKFSVIKFRDNYFSVLYLERNLNSGHSLNNITREYRGYIKADDVSGLREAVANSGSSICAVFAEKPIFRLPTDDERKADAKPKRKRTPKGDYNPRYSGVDADL</sequence>
<accession>A0A384ZWY6</accession>
<gene>
    <name evidence="2" type="ORF">JA29_013</name>
</gene>
<dbReference type="EMBL" id="MH460461">
    <property type="protein sequence ID" value="AXG66739.1"/>
    <property type="molecule type" value="Genomic_DNA"/>
</dbReference>
<proteinExistence type="predicted"/>
<feature type="region of interest" description="Disordered" evidence="1">
    <location>
        <begin position="184"/>
        <end position="214"/>
    </location>
</feature>
<evidence type="ECO:0000313" key="3">
    <source>
        <dbReference type="Proteomes" id="UP000263326"/>
    </source>
</evidence>
<evidence type="ECO:0000313" key="2">
    <source>
        <dbReference type="EMBL" id="AXG66739.1"/>
    </source>
</evidence>
<organism evidence="2 3">
    <name type="scientific">Dickeya phage vB_DsoM_JA29</name>
    <dbReference type="NCBI Taxonomy" id="2283031"/>
    <lineage>
        <taxon>Viruses</taxon>
        <taxon>Duplodnaviria</taxon>
        <taxon>Heunggongvirae</taxon>
        <taxon>Uroviricota</taxon>
        <taxon>Caudoviricetes</taxon>
        <taxon>Salmondvirus</taxon>
        <taxon>Salmondvirus JA29</taxon>
    </lineage>
</organism>
<reference evidence="2 3" key="1">
    <citation type="journal article" date="2018" name="Front. Microbiol.">
        <title>Jumbo Bacteriophages Are Represented Within an Increasing Diversity of Environmental Viruses Infecting the Emerging Phytopathogen, Dickeya solani.</title>
        <authorList>
            <person name="Day A.W."/>
            <person name="Ahn J."/>
            <person name="Salmond G.P.C."/>
        </authorList>
    </citation>
    <scope>NUCLEOTIDE SEQUENCE [LARGE SCALE GENOMIC DNA]</scope>
</reference>
<protein>
    <submittedName>
        <fullName evidence="2">Putative membrane protein</fullName>
    </submittedName>
</protein>